<gene>
    <name evidence="1" type="ORF">PoB_007011500</name>
</gene>
<accession>A0AAV4DI20</accession>
<dbReference type="EMBL" id="BLXT01007896">
    <property type="protein sequence ID" value="GFO43610.1"/>
    <property type="molecule type" value="Genomic_DNA"/>
</dbReference>
<dbReference type="AlphaFoldDB" id="A0AAV4DI20"/>
<evidence type="ECO:0000313" key="2">
    <source>
        <dbReference type="Proteomes" id="UP000735302"/>
    </source>
</evidence>
<proteinExistence type="predicted"/>
<organism evidence="1 2">
    <name type="scientific">Plakobranchus ocellatus</name>
    <dbReference type="NCBI Taxonomy" id="259542"/>
    <lineage>
        <taxon>Eukaryota</taxon>
        <taxon>Metazoa</taxon>
        <taxon>Spiralia</taxon>
        <taxon>Lophotrochozoa</taxon>
        <taxon>Mollusca</taxon>
        <taxon>Gastropoda</taxon>
        <taxon>Heterobranchia</taxon>
        <taxon>Euthyneura</taxon>
        <taxon>Panpulmonata</taxon>
        <taxon>Sacoglossa</taxon>
        <taxon>Placobranchoidea</taxon>
        <taxon>Plakobranchidae</taxon>
        <taxon>Plakobranchus</taxon>
    </lineage>
</organism>
<comment type="caution">
    <text evidence="1">The sequence shown here is derived from an EMBL/GenBank/DDBJ whole genome shotgun (WGS) entry which is preliminary data.</text>
</comment>
<keyword evidence="2" id="KW-1185">Reference proteome</keyword>
<evidence type="ECO:0000313" key="1">
    <source>
        <dbReference type="EMBL" id="GFO43610.1"/>
    </source>
</evidence>
<name>A0AAV4DI20_9GAST</name>
<protein>
    <submittedName>
        <fullName evidence="1">Uncharacterized protein</fullName>
    </submittedName>
</protein>
<dbReference type="Proteomes" id="UP000735302">
    <property type="component" value="Unassembled WGS sequence"/>
</dbReference>
<sequence>MDTCVISKCSQCPNETEPGRSLAENSDVVINIDRKEKRYQNETVWNSSSNQCGFGDDFIERHILYSVRENKIKEDEV</sequence>
<reference evidence="1 2" key="1">
    <citation type="journal article" date="2021" name="Elife">
        <title>Chloroplast acquisition without the gene transfer in kleptoplastic sea slugs, Plakobranchus ocellatus.</title>
        <authorList>
            <person name="Maeda T."/>
            <person name="Takahashi S."/>
            <person name="Yoshida T."/>
            <person name="Shimamura S."/>
            <person name="Takaki Y."/>
            <person name="Nagai Y."/>
            <person name="Toyoda A."/>
            <person name="Suzuki Y."/>
            <person name="Arimoto A."/>
            <person name="Ishii H."/>
            <person name="Satoh N."/>
            <person name="Nishiyama T."/>
            <person name="Hasebe M."/>
            <person name="Maruyama T."/>
            <person name="Minagawa J."/>
            <person name="Obokata J."/>
            <person name="Shigenobu S."/>
        </authorList>
    </citation>
    <scope>NUCLEOTIDE SEQUENCE [LARGE SCALE GENOMIC DNA]</scope>
</reference>